<proteinExistence type="inferred from homology"/>
<dbReference type="GO" id="GO:0005576">
    <property type="term" value="C:extracellular region"/>
    <property type="evidence" value="ECO:0007669"/>
    <property type="project" value="UniProtKB-SubCell"/>
</dbReference>
<dbReference type="InterPro" id="IPR018202">
    <property type="entry name" value="Ser_caboxypep_ser_AS"/>
</dbReference>
<dbReference type="AlphaFoldDB" id="A0AAN8ZL13"/>
<evidence type="ECO:0000256" key="2">
    <source>
        <dbReference type="ARBA" id="ARBA00009431"/>
    </source>
</evidence>
<keyword evidence="3" id="KW-0964">Secreted</keyword>
<dbReference type="PANTHER" id="PTHR11802:SF306">
    <property type="entry name" value="SERINE CARBOXYPEPTIDASE-LIKE 28"/>
    <property type="match status" value="1"/>
</dbReference>
<evidence type="ECO:0000313" key="10">
    <source>
        <dbReference type="Proteomes" id="UP001370490"/>
    </source>
</evidence>
<dbReference type="Pfam" id="PF00450">
    <property type="entry name" value="Peptidase_S10"/>
    <property type="match status" value="1"/>
</dbReference>
<evidence type="ECO:0000256" key="3">
    <source>
        <dbReference type="ARBA" id="ARBA00022525"/>
    </source>
</evidence>
<dbReference type="PRINTS" id="PR00724">
    <property type="entry name" value="CRBOXYPTASEC"/>
</dbReference>
<dbReference type="InterPro" id="IPR001563">
    <property type="entry name" value="Peptidase_S10"/>
</dbReference>
<dbReference type="GO" id="GO:0005773">
    <property type="term" value="C:vacuole"/>
    <property type="evidence" value="ECO:0007669"/>
    <property type="project" value="TreeGrafter"/>
</dbReference>
<feature type="signal peptide" evidence="8">
    <location>
        <begin position="1"/>
        <end position="20"/>
    </location>
</feature>
<sequence>MKKIAAFLLTFLSISLLALAGDIPATNHQILSLPGLSVQLNFTQYSGYVPLSPTKSLFYWLVESPTASNEKPLILWLNGGPGASSVALGLFHEVGPFHVNAEGNGSTLSLAPNAWNNDANILFLESPAGIGFSYSDLTDVIDEDSKLSDSAAAEDAYQFLVNWLNLYPQYKGRKFYMAGESYAGHYIPQLSQVIVTRNKGISKPDINLQGFLLGNPALDDVLDHKGQYEFWWNLGLISDSLYYALKTTCLNHSYILPTPDCKALWDKGRTQMDFTDTYQVSETPCQEDTLKWKNLDDSRRKQLDHCKHYYAAIYLNREDVRKALHVEAFGTRQWKAYRHEMRLVWQSVPSTLPIFKELIAAGLKMWIYSGNNDGIIPPASTRYSLGSLNLKPIGDWRAWHVTHSKVGGWCQDYEGLTFAVVNGAGHEVPVLRPEASYGFYNFISDVALWSKDLDWGYNFLLSTLNLLSCYIDHTLKPLLIVDGRSSSATVNGNSWPLITSSWTDCKTGPRLGGGMDSAML</sequence>
<dbReference type="GO" id="GO:0006508">
    <property type="term" value="P:proteolysis"/>
    <property type="evidence" value="ECO:0007669"/>
    <property type="project" value="UniProtKB-KW"/>
</dbReference>
<keyword evidence="4 8" id="KW-0121">Carboxypeptidase</keyword>
<keyword evidence="7" id="KW-0325">Glycoprotein</keyword>
<dbReference type="PROSITE" id="PS00131">
    <property type="entry name" value="CARBOXYPEPT_SER_SER"/>
    <property type="match status" value="1"/>
</dbReference>
<evidence type="ECO:0000256" key="7">
    <source>
        <dbReference type="ARBA" id="ARBA00023180"/>
    </source>
</evidence>
<dbReference type="InterPro" id="IPR029058">
    <property type="entry name" value="AB_hydrolase_fold"/>
</dbReference>
<dbReference type="EC" id="3.4.16.-" evidence="8"/>
<dbReference type="Proteomes" id="UP001370490">
    <property type="component" value="Unassembled WGS sequence"/>
</dbReference>
<dbReference type="PANTHER" id="PTHR11802">
    <property type="entry name" value="SERINE PROTEASE FAMILY S10 SERINE CARBOXYPEPTIDASE"/>
    <property type="match status" value="1"/>
</dbReference>
<keyword evidence="5 8" id="KW-0645">Protease</keyword>
<keyword evidence="10" id="KW-1185">Reference proteome</keyword>
<protein>
    <recommendedName>
        <fullName evidence="8">Carboxypeptidase</fullName>
        <ecNumber evidence="8">3.4.16.-</ecNumber>
    </recommendedName>
</protein>
<name>A0AAN8ZL13_9MAGN</name>
<evidence type="ECO:0000256" key="6">
    <source>
        <dbReference type="ARBA" id="ARBA00022801"/>
    </source>
</evidence>
<feature type="non-terminal residue" evidence="9">
    <location>
        <position position="520"/>
    </location>
</feature>
<dbReference type="Gene3D" id="3.40.50.1820">
    <property type="entry name" value="alpha/beta hydrolase"/>
    <property type="match status" value="1"/>
</dbReference>
<dbReference type="GO" id="GO:0004185">
    <property type="term" value="F:serine-type carboxypeptidase activity"/>
    <property type="evidence" value="ECO:0007669"/>
    <property type="project" value="UniProtKB-UniRule"/>
</dbReference>
<gene>
    <name evidence="9" type="ORF">RJ641_027093</name>
</gene>
<accession>A0AAN8ZL13</accession>
<evidence type="ECO:0000256" key="5">
    <source>
        <dbReference type="ARBA" id="ARBA00022670"/>
    </source>
</evidence>
<keyword evidence="8" id="KW-0732">Signal</keyword>
<keyword evidence="6 8" id="KW-0378">Hydrolase</keyword>
<evidence type="ECO:0000313" key="9">
    <source>
        <dbReference type="EMBL" id="KAK6941716.1"/>
    </source>
</evidence>
<dbReference type="EMBL" id="JBAMMX010000004">
    <property type="protein sequence ID" value="KAK6941716.1"/>
    <property type="molecule type" value="Genomic_DNA"/>
</dbReference>
<evidence type="ECO:0000256" key="4">
    <source>
        <dbReference type="ARBA" id="ARBA00022645"/>
    </source>
</evidence>
<dbReference type="PROSITE" id="PS00560">
    <property type="entry name" value="CARBOXYPEPT_SER_HIS"/>
    <property type="match status" value="1"/>
</dbReference>
<evidence type="ECO:0000256" key="1">
    <source>
        <dbReference type="ARBA" id="ARBA00004613"/>
    </source>
</evidence>
<reference evidence="9 10" key="1">
    <citation type="submission" date="2023-12" db="EMBL/GenBank/DDBJ databases">
        <title>A high-quality genome assembly for Dillenia turbinata (Dilleniales).</title>
        <authorList>
            <person name="Chanderbali A."/>
        </authorList>
    </citation>
    <scope>NUCLEOTIDE SEQUENCE [LARGE SCALE GENOMIC DNA]</scope>
    <source>
        <strain evidence="9">LSX21</strain>
        <tissue evidence="9">Leaf</tissue>
    </source>
</reference>
<comment type="caution">
    <text evidence="9">The sequence shown here is derived from an EMBL/GenBank/DDBJ whole genome shotgun (WGS) entry which is preliminary data.</text>
</comment>
<feature type="chain" id="PRO_5042663734" description="Carboxypeptidase" evidence="8">
    <location>
        <begin position="21"/>
        <end position="520"/>
    </location>
</feature>
<comment type="similarity">
    <text evidence="2 8">Belongs to the peptidase S10 family.</text>
</comment>
<dbReference type="SUPFAM" id="SSF53474">
    <property type="entry name" value="alpha/beta-Hydrolases"/>
    <property type="match status" value="1"/>
</dbReference>
<comment type="subcellular location">
    <subcellularLocation>
        <location evidence="1">Secreted</location>
    </subcellularLocation>
</comment>
<organism evidence="9 10">
    <name type="scientific">Dillenia turbinata</name>
    <dbReference type="NCBI Taxonomy" id="194707"/>
    <lineage>
        <taxon>Eukaryota</taxon>
        <taxon>Viridiplantae</taxon>
        <taxon>Streptophyta</taxon>
        <taxon>Embryophyta</taxon>
        <taxon>Tracheophyta</taxon>
        <taxon>Spermatophyta</taxon>
        <taxon>Magnoliopsida</taxon>
        <taxon>eudicotyledons</taxon>
        <taxon>Gunneridae</taxon>
        <taxon>Pentapetalae</taxon>
        <taxon>Dilleniales</taxon>
        <taxon>Dilleniaceae</taxon>
        <taxon>Dillenia</taxon>
    </lineage>
</organism>
<evidence type="ECO:0000256" key="8">
    <source>
        <dbReference type="RuleBase" id="RU361156"/>
    </source>
</evidence>
<dbReference type="InterPro" id="IPR033124">
    <property type="entry name" value="Ser_caboxypep_his_AS"/>
</dbReference>